<protein>
    <submittedName>
        <fullName evidence="2">Uncharacterized protein</fullName>
    </submittedName>
</protein>
<feature type="transmembrane region" description="Helical" evidence="1">
    <location>
        <begin position="6"/>
        <end position="23"/>
    </location>
</feature>
<dbReference type="EMBL" id="GBRH01234909">
    <property type="protein sequence ID" value="JAD62986.1"/>
    <property type="molecule type" value="Transcribed_RNA"/>
</dbReference>
<reference evidence="2" key="2">
    <citation type="journal article" date="2015" name="Data Brief">
        <title>Shoot transcriptome of the giant reed, Arundo donax.</title>
        <authorList>
            <person name="Barrero R.A."/>
            <person name="Guerrero F.D."/>
            <person name="Moolhuijzen P."/>
            <person name="Goolsby J.A."/>
            <person name="Tidwell J."/>
            <person name="Bellgard S.E."/>
            <person name="Bellgard M.I."/>
        </authorList>
    </citation>
    <scope>NUCLEOTIDE SEQUENCE</scope>
    <source>
        <tissue evidence="2">Shoot tissue taken approximately 20 cm above the soil surface</tissue>
    </source>
</reference>
<keyword evidence="1" id="KW-1133">Transmembrane helix</keyword>
<keyword evidence="1" id="KW-0812">Transmembrane</keyword>
<proteinExistence type="predicted"/>
<keyword evidence="1" id="KW-0472">Membrane</keyword>
<evidence type="ECO:0000313" key="2">
    <source>
        <dbReference type="EMBL" id="JAD62986.1"/>
    </source>
</evidence>
<name>A0A0A9BI00_ARUDO</name>
<reference evidence="2" key="1">
    <citation type="submission" date="2014-09" db="EMBL/GenBank/DDBJ databases">
        <authorList>
            <person name="Magalhaes I.L.F."/>
            <person name="Oliveira U."/>
            <person name="Santos F.R."/>
            <person name="Vidigal T.H.D.A."/>
            <person name="Brescovit A.D."/>
            <person name="Santos A.J."/>
        </authorList>
    </citation>
    <scope>NUCLEOTIDE SEQUENCE</scope>
    <source>
        <tissue evidence="2">Shoot tissue taken approximately 20 cm above the soil surface</tissue>
    </source>
</reference>
<dbReference type="AlphaFoldDB" id="A0A0A9BI00"/>
<evidence type="ECO:0000256" key="1">
    <source>
        <dbReference type="SAM" id="Phobius"/>
    </source>
</evidence>
<organism evidence="2">
    <name type="scientific">Arundo donax</name>
    <name type="common">Giant reed</name>
    <name type="synonym">Donax arundinaceus</name>
    <dbReference type="NCBI Taxonomy" id="35708"/>
    <lineage>
        <taxon>Eukaryota</taxon>
        <taxon>Viridiplantae</taxon>
        <taxon>Streptophyta</taxon>
        <taxon>Embryophyta</taxon>
        <taxon>Tracheophyta</taxon>
        <taxon>Spermatophyta</taxon>
        <taxon>Magnoliopsida</taxon>
        <taxon>Liliopsida</taxon>
        <taxon>Poales</taxon>
        <taxon>Poaceae</taxon>
        <taxon>PACMAD clade</taxon>
        <taxon>Arundinoideae</taxon>
        <taxon>Arundineae</taxon>
        <taxon>Arundo</taxon>
    </lineage>
</organism>
<sequence length="24" mass="2631">MCWLMKIGGIFTIIICLLHAGALI</sequence>
<accession>A0A0A9BI00</accession>